<keyword evidence="3" id="KW-1185">Reference proteome</keyword>
<protein>
    <submittedName>
        <fullName evidence="2">Uncharacterized protein</fullName>
    </submittedName>
</protein>
<evidence type="ECO:0000313" key="2">
    <source>
        <dbReference type="EMBL" id="CAD7028615.1"/>
    </source>
</evidence>
<organism evidence="2 3">
    <name type="scientific">Pseudorhizobium endolithicum</name>
    <dbReference type="NCBI Taxonomy" id="1191678"/>
    <lineage>
        <taxon>Bacteria</taxon>
        <taxon>Pseudomonadati</taxon>
        <taxon>Pseudomonadota</taxon>
        <taxon>Alphaproteobacteria</taxon>
        <taxon>Hyphomicrobiales</taxon>
        <taxon>Rhizobiaceae</taxon>
        <taxon>Rhizobium/Agrobacterium group</taxon>
        <taxon>Pseudorhizobium</taxon>
    </lineage>
</organism>
<name>A0ABN7JGR1_9HYPH</name>
<keyword evidence="1" id="KW-0472">Membrane</keyword>
<gene>
    <name evidence="2" type="ORF">REJC140_02652</name>
</gene>
<sequence length="64" mass="6501">MSDRDPTIINTGSNGSGGWALAVILLVAVIGLGLYLFGGGLFGDQEVDVDVSLPRAEAPADPSD</sequence>
<reference evidence="2 3" key="1">
    <citation type="submission" date="2020-11" db="EMBL/GenBank/DDBJ databases">
        <authorList>
            <person name="Lassalle F."/>
        </authorList>
    </citation>
    <scope>NUCLEOTIDE SEQUENCE [LARGE SCALE GENOMIC DNA]</scope>
    <source>
        <strain evidence="2 3">JC140</strain>
    </source>
</reference>
<feature type="transmembrane region" description="Helical" evidence="1">
    <location>
        <begin position="19"/>
        <end position="37"/>
    </location>
</feature>
<proteinExistence type="predicted"/>
<dbReference type="RefSeq" id="WP_142521477.1">
    <property type="nucleotide sequence ID" value="NZ_CABFWF030000006.1"/>
</dbReference>
<keyword evidence="1" id="KW-1133">Transmembrane helix</keyword>
<evidence type="ECO:0000313" key="3">
    <source>
        <dbReference type="Proteomes" id="UP000606921"/>
    </source>
</evidence>
<dbReference type="EMBL" id="CABFWF030000006">
    <property type="protein sequence ID" value="CAD7028615.1"/>
    <property type="molecule type" value="Genomic_DNA"/>
</dbReference>
<keyword evidence="1" id="KW-0812">Transmembrane</keyword>
<evidence type="ECO:0000256" key="1">
    <source>
        <dbReference type="SAM" id="Phobius"/>
    </source>
</evidence>
<dbReference type="Proteomes" id="UP000606921">
    <property type="component" value="Unassembled WGS sequence"/>
</dbReference>
<comment type="caution">
    <text evidence="2">The sequence shown here is derived from an EMBL/GenBank/DDBJ whole genome shotgun (WGS) entry which is preliminary data.</text>
</comment>
<accession>A0ABN7JGR1</accession>